<feature type="domain" description="4Fe-4S ferredoxin-type" evidence="1">
    <location>
        <begin position="147"/>
        <end position="176"/>
    </location>
</feature>
<dbReference type="Pfam" id="PF01243">
    <property type="entry name" value="PNPOx_N"/>
    <property type="match status" value="1"/>
</dbReference>
<comment type="caution">
    <text evidence="2">The sequence shown here is derived from an EMBL/GenBank/DDBJ whole genome shotgun (WGS) entry which is preliminary data.</text>
</comment>
<keyword evidence="3" id="KW-1185">Reference proteome</keyword>
<accession>A0ABN0DQ81</accession>
<proteinExistence type="predicted"/>
<dbReference type="EMBL" id="ADGH01000008">
    <property type="protein sequence ID" value="EHG24944.1"/>
    <property type="molecule type" value="Genomic_DNA"/>
</dbReference>
<dbReference type="InterPro" id="IPR011576">
    <property type="entry name" value="Pyridox_Oxase_N"/>
</dbReference>
<name>A0ABN0DQ81_9FIRM</name>
<gene>
    <name evidence="2" type="ORF">HMPREF9432_00974</name>
</gene>
<organism evidence="2 3">
    <name type="scientific">Selenomonas noxia F0398</name>
    <dbReference type="NCBI Taxonomy" id="702437"/>
    <lineage>
        <taxon>Bacteria</taxon>
        <taxon>Bacillati</taxon>
        <taxon>Bacillota</taxon>
        <taxon>Negativicutes</taxon>
        <taxon>Selenomonadales</taxon>
        <taxon>Selenomonadaceae</taxon>
        <taxon>Selenomonas</taxon>
    </lineage>
</organism>
<protein>
    <recommendedName>
        <fullName evidence="1">4Fe-4S ferredoxin-type domain-containing protein</fullName>
    </recommendedName>
</protein>
<reference evidence="2 3" key="1">
    <citation type="submission" date="2011-08" db="EMBL/GenBank/DDBJ databases">
        <title>The Genome Sequence of Selenomonas noxia F0398.</title>
        <authorList>
            <consortium name="The Broad Institute Genome Sequencing Platform"/>
            <person name="Earl A."/>
            <person name="Ward D."/>
            <person name="Feldgarden M."/>
            <person name="Gevers D."/>
            <person name="Izard J."/>
            <person name="Ganesan A."/>
            <person name="Blanton J.M."/>
            <person name="Baranova O.V."/>
            <person name="Tanner A.C."/>
            <person name="Dewhirst F.E."/>
            <person name="Young S.K."/>
            <person name="Zeng Q."/>
            <person name="Gargeya S."/>
            <person name="Fitzgerald M."/>
            <person name="Haas B."/>
            <person name="Abouelleil A."/>
            <person name="Alvarado L."/>
            <person name="Arachchi H.M."/>
            <person name="Berlin A."/>
            <person name="Brown A."/>
            <person name="Chapman S.B."/>
            <person name="Chen Z."/>
            <person name="Dunbar C."/>
            <person name="Freedman E."/>
            <person name="Gearin G."/>
            <person name="Gellesch M."/>
            <person name="Goldberg J."/>
            <person name="Griggs A."/>
            <person name="Gujja S."/>
            <person name="Heiman D."/>
            <person name="Howarth C."/>
            <person name="Larson L."/>
            <person name="Lui A."/>
            <person name="MacDonald P.J.P."/>
            <person name="Montmayeur A."/>
            <person name="Murphy C."/>
            <person name="Neiman D."/>
            <person name="Pearson M."/>
            <person name="Priest M."/>
            <person name="Roberts A."/>
            <person name="Saif S."/>
            <person name="Shea T."/>
            <person name="Shenoy N."/>
            <person name="Sisk P."/>
            <person name="Stolte C."/>
            <person name="Sykes S."/>
            <person name="Wortman J."/>
            <person name="Nusbaum C."/>
            <person name="Birren B."/>
        </authorList>
    </citation>
    <scope>NUCLEOTIDE SEQUENCE [LARGE SCALE GENOMIC DNA]</scope>
    <source>
        <strain evidence="2 3">F0398</strain>
    </source>
</reference>
<evidence type="ECO:0000313" key="2">
    <source>
        <dbReference type="EMBL" id="EHG24944.1"/>
    </source>
</evidence>
<evidence type="ECO:0000259" key="1">
    <source>
        <dbReference type="PROSITE" id="PS51379"/>
    </source>
</evidence>
<evidence type="ECO:0000313" key="3">
    <source>
        <dbReference type="Proteomes" id="UP000003175"/>
    </source>
</evidence>
<dbReference type="Gene3D" id="2.30.110.10">
    <property type="entry name" value="Electron Transport, Fmn-binding Protein, Chain A"/>
    <property type="match status" value="1"/>
</dbReference>
<dbReference type="Proteomes" id="UP000003175">
    <property type="component" value="Unassembled WGS sequence"/>
</dbReference>
<dbReference type="PROSITE" id="PS51379">
    <property type="entry name" value="4FE4S_FER_2"/>
    <property type="match status" value="1"/>
</dbReference>
<dbReference type="InterPro" id="IPR012349">
    <property type="entry name" value="Split_barrel_FMN-bd"/>
</dbReference>
<dbReference type="SUPFAM" id="SSF50475">
    <property type="entry name" value="FMN-binding split barrel"/>
    <property type="match status" value="1"/>
</dbReference>
<sequence>MGSQECLELLRGVRDCAFATIDRNGLPAVRIIDVMLKEEGRLFFCTARGKDFYKELLANSTVAVTGLNDKWQTVHLMGRAERLADAEQHEMIDRIEENSLMNEVYPRDTHYILEVFVIAEGSIEFFDLRQSPICCESLALEKASVTEKDFFITEVCIGCGTCASLYPQKCVEDGGSLRARFFQKIPDKTGNSGRNERNRGMILHFLHGKL</sequence>
<dbReference type="RefSeq" id="WP_006696304.1">
    <property type="nucleotide sequence ID" value="NZ_JH376858.1"/>
</dbReference>
<dbReference type="InterPro" id="IPR017896">
    <property type="entry name" value="4Fe4S_Fe-S-bd"/>
</dbReference>